<feature type="region of interest" description="Disordered" evidence="1">
    <location>
        <begin position="110"/>
        <end position="178"/>
    </location>
</feature>
<dbReference type="OrthoDB" id="10067079at2759"/>
<dbReference type="EMBL" id="KZ819602">
    <property type="protein sequence ID" value="PWN37544.1"/>
    <property type="molecule type" value="Genomic_DNA"/>
</dbReference>
<dbReference type="GO" id="GO:0005730">
    <property type="term" value="C:nucleolus"/>
    <property type="evidence" value="ECO:0007669"/>
    <property type="project" value="TreeGrafter"/>
</dbReference>
<dbReference type="Proteomes" id="UP000245771">
    <property type="component" value="Unassembled WGS sequence"/>
</dbReference>
<dbReference type="PANTHER" id="PTHR13507">
    <property type="entry name" value="PRKR-INTERACTING PROTEIN 1"/>
    <property type="match status" value="1"/>
</dbReference>
<name>A0A316VJY8_9BASI</name>
<protein>
    <submittedName>
        <fullName evidence="2">DUF1168-domain-containing protein</fullName>
    </submittedName>
</protein>
<feature type="compositionally biased region" description="Basic residues" evidence="1">
    <location>
        <begin position="116"/>
        <end position="128"/>
    </location>
</feature>
<dbReference type="InParanoid" id="A0A316VJY8"/>
<dbReference type="InterPro" id="IPR009548">
    <property type="entry name" value="Prkrip1"/>
</dbReference>
<evidence type="ECO:0000313" key="3">
    <source>
        <dbReference type="Proteomes" id="UP000245771"/>
    </source>
</evidence>
<keyword evidence="3" id="KW-1185">Reference proteome</keyword>
<feature type="compositionally biased region" description="Basic and acidic residues" evidence="1">
    <location>
        <begin position="43"/>
        <end position="55"/>
    </location>
</feature>
<dbReference type="STRING" id="1280837.A0A316VJY8"/>
<reference evidence="2 3" key="1">
    <citation type="journal article" date="2018" name="Mol. Biol. Evol.">
        <title>Broad Genomic Sampling Reveals a Smut Pathogenic Ancestry of the Fungal Clade Ustilaginomycotina.</title>
        <authorList>
            <person name="Kijpornyongpan T."/>
            <person name="Mondo S.J."/>
            <person name="Barry K."/>
            <person name="Sandor L."/>
            <person name="Lee J."/>
            <person name="Lipzen A."/>
            <person name="Pangilinan J."/>
            <person name="LaButti K."/>
            <person name="Hainaut M."/>
            <person name="Henrissat B."/>
            <person name="Grigoriev I.V."/>
            <person name="Spatafora J.W."/>
            <person name="Aime M.C."/>
        </authorList>
    </citation>
    <scope>NUCLEOTIDE SEQUENCE [LARGE SCALE GENOMIC DNA]</scope>
    <source>
        <strain evidence="2 3">MCA 3882</strain>
    </source>
</reference>
<dbReference type="PANTHER" id="PTHR13507:SF0">
    <property type="entry name" value="PRKR-INTERACTING PROTEIN 1"/>
    <property type="match status" value="1"/>
</dbReference>
<evidence type="ECO:0000256" key="1">
    <source>
        <dbReference type="SAM" id="MobiDB-lite"/>
    </source>
</evidence>
<dbReference type="RefSeq" id="XP_025357846.1">
    <property type="nucleotide sequence ID" value="XM_025500276.1"/>
</dbReference>
<dbReference type="GO" id="GO:0019901">
    <property type="term" value="F:protein kinase binding"/>
    <property type="evidence" value="ECO:0007669"/>
    <property type="project" value="TreeGrafter"/>
</dbReference>
<dbReference type="GO" id="GO:0004860">
    <property type="term" value="F:protein kinase inhibitor activity"/>
    <property type="evidence" value="ECO:0007669"/>
    <property type="project" value="TreeGrafter"/>
</dbReference>
<dbReference type="Pfam" id="PF06658">
    <property type="entry name" value="DUF1168"/>
    <property type="match status" value="1"/>
</dbReference>
<evidence type="ECO:0000313" key="2">
    <source>
        <dbReference type="EMBL" id="PWN37544.1"/>
    </source>
</evidence>
<sequence length="178" mass="20379">MSNTSDHRTFIKQTASTAHEQQAAKLEKLLANPDKPIALPPLQHEKTLRPPREIMKNVSGSSAGAGSGEFHVYKHSRRREYERIKLMEEAAEKEKEEKEYQNRQKEVQLAIERKTNKNRAKRDKRKAARGAAKSANQTDINKHIDEEILESTNEKRRRLHAEGASEVIFQQPESDSKG</sequence>
<dbReference type="GeneID" id="37022057"/>
<feature type="compositionally biased region" description="Polar residues" evidence="1">
    <location>
        <begin position="11"/>
        <end position="20"/>
    </location>
</feature>
<proteinExistence type="predicted"/>
<accession>A0A316VJY8</accession>
<organism evidence="2 3">
    <name type="scientific">Meira miltonrushii</name>
    <dbReference type="NCBI Taxonomy" id="1280837"/>
    <lineage>
        <taxon>Eukaryota</taxon>
        <taxon>Fungi</taxon>
        <taxon>Dikarya</taxon>
        <taxon>Basidiomycota</taxon>
        <taxon>Ustilaginomycotina</taxon>
        <taxon>Exobasidiomycetes</taxon>
        <taxon>Exobasidiales</taxon>
        <taxon>Brachybasidiaceae</taxon>
        <taxon>Meira</taxon>
    </lineage>
</organism>
<dbReference type="AlphaFoldDB" id="A0A316VJY8"/>
<dbReference type="GO" id="GO:0003725">
    <property type="term" value="F:double-stranded RNA binding"/>
    <property type="evidence" value="ECO:0007669"/>
    <property type="project" value="InterPro"/>
</dbReference>
<feature type="region of interest" description="Disordered" evidence="1">
    <location>
        <begin position="1"/>
        <end position="71"/>
    </location>
</feature>
<gene>
    <name evidence="2" type="ORF">FA14DRAFT_170366</name>
</gene>